<keyword evidence="2" id="KW-0732">Signal</keyword>
<organism evidence="3 4">
    <name type="scientific">Thiobaca trueperi</name>
    <dbReference type="NCBI Taxonomy" id="127458"/>
    <lineage>
        <taxon>Bacteria</taxon>
        <taxon>Pseudomonadati</taxon>
        <taxon>Pseudomonadota</taxon>
        <taxon>Gammaproteobacteria</taxon>
        <taxon>Chromatiales</taxon>
        <taxon>Chromatiaceae</taxon>
        <taxon>Thiobaca</taxon>
    </lineage>
</organism>
<dbReference type="OrthoDB" id="5567186at2"/>
<keyword evidence="1" id="KW-0812">Transmembrane</keyword>
<feature type="chain" id="PRO_5021019169" evidence="2">
    <location>
        <begin position="24"/>
        <end position="215"/>
    </location>
</feature>
<evidence type="ECO:0000313" key="4">
    <source>
        <dbReference type="Proteomes" id="UP000295717"/>
    </source>
</evidence>
<dbReference type="EMBL" id="SMAO01000001">
    <property type="protein sequence ID" value="TCT23963.1"/>
    <property type="molecule type" value="Genomic_DNA"/>
</dbReference>
<evidence type="ECO:0000256" key="1">
    <source>
        <dbReference type="SAM" id="Phobius"/>
    </source>
</evidence>
<gene>
    <name evidence="3" type="ORF">EDC35_101278</name>
</gene>
<comment type="caution">
    <text evidence="3">The sequence shown here is derived from an EMBL/GenBank/DDBJ whole genome shotgun (WGS) entry which is preliminary data.</text>
</comment>
<dbReference type="RefSeq" id="WP_132975045.1">
    <property type="nucleotide sequence ID" value="NZ_SMAO01000001.1"/>
</dbReference>
<protein>
    <submittedName>
        <fullName evidence="3">Putative secreted protein</fullName>
    </submittedName>
</protein>
<dbReference type="AlphaFoldDB" id="A0A4R3N9X9"/>
<sequence length="215" mass="23394">MTSKTLAWLIPLAGAVFMASAQAATLEIYTDRSAWASKTGAFATETFDDSPLDNGLKLTSTQGRVAQGIWQDVLSQDIYGNELSNTRFSFADGVTSIGGDWDTRPAGHGTKIWLTLFHGATQILSREIPHIEGSFWGLISDTAFTDIVLTSSDGSGSQEIYRRETYHLDNFTYGTSNASDKLASVPLPAAFWLFASGLLGLFSIRRQNRSPRSAL</sequence>
<evidence type="ECO:0000256" key="2">
    <source>
        <dbReference type="SAM" id="SignalP"/>
    </source>
</evidence>
<evidence type="ECO:0000313" key="3">
    <source>
        <dbReference type="EMBL" id="TCT23963.1"/>
    </source>
</evidence>
<keyword evidence="4" id="KW-1185">Reference proteome</keyword>
<name>A0A4R3N9X9_9GAMM</name>
<proteinExistence type="predicted"/>
<dbReference type="Proteomes" id="UP000295717">
    <property type="component" value="Unassembled WGS sequence"/>
</dbReference>
<reference evidence="3 4" key="1">
    <citation type="submission" date="2019-03" db="EMBL/GenBank/DDBJ databases">
        <title>Genomic Encyclopedia of Type Strains, Phase IV (KMG-IV): sequencing the most valuable type-strain genomes for metagenomic binning, comparative biology and taxonomic classification.</title>
        <authorList>
            <person name="Goeker M."/>
        </authorList>
    </citation>
    <scope>NUCLEOTIDE SEQUENCE [LARGE SCALE GENOMIC DNA]</scope>
    <source>
        <strain evidence="3 4">DSM 13587</strain>
    </source>
</reference>
<accession>A0A4R3N9X9</accession>
<keyword evidence="1" id="KW-0472">Membrane</keyword>
<feature type="signal peptide" evidence="2">
    <location>
        <begin position="1"/>
        <end position="23"/>
    </location>
</feature>
<feature type="transmembrane region" description="Helical" evidence="1">
    <location>
        <begin position="185"/>
        <end position="204"/>
    </location>
</feature>
<keyword evidence="1" id="KW-1133">Transmembrane helix</keyword>